<dbReference type="Pfam" id="PF00990">
    <property type="entry name" value="GGDEF"/>
    <property type="match status" value="1"/>
</dbReference>
<dbReference type="SUPFAM" id="SSF55073">
    <property type="entry name" value="Nucleotide cyclase"/>
    <property type="match status" value="1"/>
</dbReference>
<dbReference type="InterPro" id="IPR000160">
    <property type="entry name" value="GGDEF_dom"/>
</dbReference>
<dbReference type="InterPro" id="IPR011006">
    <property type="entry name" value="CheY-like_superfamily"/>
</dbReference>
<evidence type="ECO:0000256" key="2">
    <source>
        <dbReference type="ARBA" id="ARBA00024867"/>
    </source>
</evidence>
<name>A0ABU9VVZ5_9CLOT</name>
<proteinExistence type="predicted"/>
<evidence type="ECO:0000313" key="7">
    <source>
        <dbReference type="Proteomes" id="UP001407405"/>
    </source>
</evidence>
<dbReference type="PROSITE" id="PS50110">
    <property type="entry name" value="RESPONSE_REGULATORY"/>
    <property type="match status" value="1"/>
</dbReference>
<dbReference type="SMART" id="SM00448">
    <property type="entry name" value="REC"/>
    <property type="match status" value="1"/>
</dbReference>
<dbReference type="Proteomes" id="UP001407405">
    <property type="component" value="Unassembled WGS sequence"/>
</dbReference>
<dbReference type="InterPro" id="IPR043128">
    <property type="entry name" value="Rev_trsase/Diguanyl_cyclase"/>
</dbReference>
<dbReference type="PROSITE" id="PS50887">
    <property type="entry name" value="GGDEF"/>
    <property type="match status" value="1"/>
</dbReference>
<comment type="function">
    <text evidence="2">May play the central regulatory role in sporulation. It may be an element of the effector pathway responsible for the activation of sporulation genes in response to nutritional stress. Spo0A may act in concert with spo0H (a sigma factor) to control the expression of some genes that are critical to the sporulation process.</text>
</comment>
<dbReference type="Pfam" id="PF00072">
    <property type="entry name" value="Response_reg"/>
    <property type="match status" value="1"/>
</dbReference>
<reference evidence="6 7" key="1">
    <citation type="submission" date="2024-04" db="EMBL/GenBank/DDBJ databases">
        <title>Genome sequencing and metabolic network reconstruction of aminoacids and betaine degradation by Anoxynatronum sibiricum.</title>
        <authorList>
            <person name="Detkova E.N."/>
            <person name="Boltjanskaja Y.V."/>
            <person name="Mardanov A.V."/>
            <person name="Kevbrin V."/>
        </authorList>
    </citation>
    <scope>NUCLEOTIDE SEQUENCE [LARGE SCALE GENOMIC DNA]</scope>
    <source>
        <strain evidence="6 7">Z-7981</strain>
    </source>
</reference>
<dbReference type="CDD" id="cd01949">
    <property type="entry name" value="GGDEF"/>
    <property type="match status" value="1"/>
</dbReference>
<evidence type="ECO:0000313" key="6">
    <source>
        <dbReference type="EMBL" id="MEN1761334.1"/>
    </source>
</evidence>
<dbReference type="CDD" id="cd19920">
    <property type="entry name" value="REC_PA4781-like"/>
    <property type="match status" value="1"/>
</dbReference>
<evidence type="ECO:0000259" key="4">
    <source>
        <dbReference type="PROSITE" id="PS50110"/>
    </source>
</evidence>
<dbReference type="SUPFAM" id="SSF52172">
    <property type="entry name" value="CheY-like"/>
    <property type="match status" value="1"/>
</dbReference>
<evidence type="ECO:0000256" key="1">
    <source>
        <dbReference type="ARBA" id="ARBA00018672"/>
    </source>
</evidence>
<dbReference type="InterPro" id="IPR001789">
    <property type="entry name" value="Sig_transdc_resp-reg_receiver"/>
</dbReference>
<dbReference type="Gene3D" id="3.30.70.270">
    <property type="match status" value="1"/>
</dbReference>
<dbReference type="SMART" id="SM00267">
    <property type="entry name" value="GGDEF"/>
    <property type="match status" value="1"/>
</dbReference>
<dbReference type="InterPro" id="IPR029787">
    <property type="entry name" value="Nucleotide_cyclase"/>
</dbReference>
<dbReference type="EMBL" id="JBCITM010000014">
    <property type="protein sequence ID" value="MEN1761334.1"/>
    <property type="molecule type" value="Genomic_DNA"/>
</dbReference>
<feature type="domain" description="Response regulatory" evidence="4">
    <location>
        <begin position="15"/>
        <end position="131"/>
    </location>
</feature>
<organism evidence="6 7">
    <name type="scientific">Anoxynatronum sibiricum</name>
    <dbReference type="NCBI Taxonomy" id="210623"/>
    <lineage>
        <taxon>Bacteria</taxon>
        <taxon>Bacillati</taxon>
        <taxon>Bacillota</taxon>
        <taxon>Clostridia</taxon>
        <taxon>Eubacteriales</taxon>
        <taxon>Clostridiaceae</taxon>
        <taxon>Anoxynatronum</taxon>
    </lineage>
</organism>
<gene>
    <name evidence="6" type="ORF">AAIG11_12650</name>
</gene>
<feature type="domain" description="GGDEF" evidence="5">
    <location>
        <begin position="174"/>
        <end position="311"/>
    </location>
</feature>
<protein>
    <recommendedName>
        <fullName evidence="1">Stage 0 sporulation protein A homolog</fullName>
    </recommendedName>
</protein>
<accession>A0ABU9VVZ5</accession>
<comment type="caution">
    <text evidence="6">The sequence shown here is derived from an EMBL/GenBank/DDBJ whole genome shotgun (WGS) entry which is preliminary data.</text>
</comment>
<sequence length="318" mass="35359">MNEINETEGKEGRQTILVVDDSPVNLQMLGKLLNDEWHVKVANNGRTALNIASSDDPPDLILLDVMMPDIDGYTICRILKASPETRDIPIIFVTALNQADDEARGLALGAIDYIVKPYNNAIVKARVRNHLELKLYRDLLKNTSLMDGLTGIANRRRFDETVQAEWKRAFRDGHPLALLMVDIDFFKNFNDTYGHQAGDECLRQVALTLAQNLKRPGDLAARYGGEEFACLLPDVSVEGVKKIAQRVRMAVKSLRIPHEASSAATVVTVSVGATSIMPGQDTGWEILVERADQALYEAKRQGRNRTAFFGESNQHESS</sequence>
<dbReference type="InterPro" id="IPR050469">
    <property type="entry name" value="Diguanylate_Cyclase"/>
</dbReference>
<feature type="modified residue" description="4-aspartylphosphate" evidence="3">
    <location>
        <position position="64"/>
    </location>
</feature>
<keyword evidence="7" id="KW-1185">Reference proteome</keyword>
<dbReference type="PANTHER" id="PTHR45138">
    <property type="entry name" value="REGULATORY COMPONENTS OF SENSORY TRANSDUCTION SYSTEM"/>
    <property type="match status" value="1"/>
</dbReference>
<dbReference type="RefSeq" id="WP_343186633.1">
    <property type="nucleotide sequence ID" value="NZ_JBCITM010000014.1"/>
</dbReference>
<keyword evidence="3" id="KW-0597">Phosphoprotein</keyword>
<evidence type="ECO:0000256" key="3">
    <source>
        <dbReference type="PROSITE-ProRule" id="PRU00169"/>
    </source>
</evidence>
<dbReference type="PANTHER" id="PTHR45138:SF9">
    <property type="entry name" value="DIGUANYLATE CYCLASE DGCM-RELATED"/>
    <property type="match status" value="1"/>
</dbReference>
<dbReference type="NCBIfam" id="TIGR00254">
    <property type="entry name" value="GGDEF"/>
    <property type="match status" value="1"/>
</dbReference>
<evidence type="ECO:0000259" key="5">
    <source>
        <dbReference type="PROSITE" id="PS50887"/>
    </source>
</evidence>
<dbReference type="Gene3D" id="3.40.50.2300">
    <property type="match status" value="1"/>
</dbReference>